<organism evidence="2 3">
    <name type="scientific">Exserohilum turcicum (strain 28A)</name>
    <name type="common">Northern leaf blight fungus</name>
    <name type="synonym">Setosphaeria turcica</name>
    <dbReference type="NCBI Taxonomy" id="671987"/>
    <lineage>
        <taxon>Eukaryota</taxon>
        <taxon>Fungi</taxon>
        <taxon>Dikarya</taxon>
        <taxon>Ascomycota</taxon>
        <taxon>Pezizomycotina</taxon>
        <taxon>Dothideomycetes</taxon>
        <taxon>Pleosporomycetidae</taxon>
        <taxon>Pleosporales</taxon>
        <taxon>Pleosporineae</taxon>
        <taxon>Pleosporaceae</taxon>
        <taxon>Exserohilum</taxon>
    </lineage>
</organism>
<dbReference type="Pfam" id="PF01966">
    <property type="entry name" value="HD"/>
    <property type="match status" value="1"/>
</dbReference>
<evidence type="ECO:0000313" key="3">
    <source>
        <dbReference type="Proteomes" id="UP000016935"/>
    </source>
</evidence>
<dbReference type="AlphaFoldDB" id="R0IDE0"/>
<dbReference type="GO" id="GO:0005634">
    <property type="term" value="C:nucleus"/>
    <property type="evidence" value="ECO:0007669"/>
    <property type="project" value="TreeGrafter"/>
</dbReference>
<dbReference type="PANTHER" id="PTHR11373:SF4">
    <property type="entry name" value="DEOXYNUCLEOSIDE TRIPHOSPHATE TRIPHOSPHOHYDROLASE SAMHD1"/>
    <property type="match status" value="1"/>
</dbReference>
<dbReference type="OrthoDB" id="9991235at2759"/>
<protein>
    <recommendedName>
        <fullName evidence="1">HD/PDEase domain-containing protein</fullName>
    </recommendedName>
</protein>
<sequence>MPSPTRVGVYQTHLLSEGGTILIVDDIYGEERVHEPVLVELLRSPEVQRLQGICQYGITSFLGLTPRVTRLEHSVGAFILVRRVGATLEEQVAALLHDISHTVLSHDVDYALSKLGEESYHEIHKARYLGMTDLPDLLSRHHIDHKVFDEDLFPLVEMPSPQLCADRLDYALRDSLSFGNLAMEDAKRIFGSLAVFPTPTAPRRLLVLKDPHVALILARAYITTDRDVLSSPAIVDMSERTGRIIGELVEAGAVNDNMLWQMSDAEFWAVLREAANPDQLRAIKRLEDEGIPNDQSLQRPKGTKIRTLDPDVWQQGETHPAPLSIILPMWASERLQYIHTRQQQG</sequence>
<keyword evidence="3" id="KW-1185">Reference proteome</keyword>
<proteinExistence type="predicted"/>
<dbReference type="GeneID" id="19406087"/>
<dbReference type="EMBL" id="KB908833">
    <property type="protein sequence ID" value="EOA83146.1"/>
    <property type="molecule type" value="Genomic_DNA"/>
</dbReference>
<dbReference type="Proteomes" id="UP000016935">
    <property type="component" value="Unassembled WGS sequence"/>
</dbReference>
<dbReference type="HOGENOM" id="CLU_056050_0_0_1"/>
<evidence type="ECO:0000313" key="2">
    <source>
        <dbReference type="EMBL" id="EOA83146.1"/>
    </source>
</evidence>
<dbReference type="STRING" id="671987.R0IDE0"/>
<reference evidence="2 3" key="2">
    <citation type="journal article" date="2013" name="PLoS Genet.">
        <title>Comparative genome structure, secondary metabolite, and effector coding capacity across Cochliobolus pathogens.</title>
        <authorList>
            <person name="Condon B.J."/>
            <person name="Leng Y."/>
            <person name="Wu D."/>
            <person name="Bushley K.E."/>
            <person name="Ohm R.A."/>
            <person name="Otillar R."/>
            <person name="Martin J."/>
            <person name="Schackwitz W."/>
            <person name="Grimwood J."/>
            <person name="MohdZainudin N."/>
            <person name="Xue C."/>
            <person name="Wang R."/>
            <person name="Manning V.A."/>
            <person name="Dhillon B."/>
            <person name="Tu Z.J."/>
            <person name="Steffenson B.J."/>
            <person name="Salamov A."/>
            <person name="Sun H."/>
            <person name="Lowry S."/>
            <person name="LaButti K."/>
            <person name="Han J."/>
            <person name="Copeland A."/>
            <person name="Lindquist E."/>
            <person name="Barry K."/>
            <person name="Schmutz J."/>
            <person name="Baker S.E."/>
            <person name="Ciuffetti L.M."/>
            <person name="Grigoriev I.V."/>
            <person name="Zhong S."/>
            <person name="Turgeon B.G."/>
        </authorList>
    </citation>
    <scope>NUCLEOTIDE SEQUENCE [LARGE SCALE GENOMIC DNA]</scope>
    <source>
        <strain evidence="3">28A</strain>
    </source>
</reference>
<gene>
    <name evidence="2" type="ORF">SETTUDRAFT_94133</name>
</gene>
<dbReference type="GO" id="GO:0006203">
    <property type="term" value="P:dGTP catabolic process"/>
    <property type="evidence" value="ECO:0007669"/>
    <property type="project" value="TreeGrafter"/>
</dbReference>
<dbReference type="CDD" id="cd00077">
    <property type="entry name" value="HDc"/>
    <property type="match status" value="1"/>
</dbReference>
<dbReference type="GO" id="GO:0008832">
    <property type="term" value="F:dGTPase activity"/>
    <property type="evidence" value="ECO:0007669"/>
    <property type="project" value="TreeGrafter"/>
</dbReference>
<accession>R0IDE0</accession>
<dbReference type="SUPFAM" id="SSF109604">
    <property type="entry name" value="HD-domain/PDEase-like"/>
    <property type="match status" value="1"/>
</dbReference>
<dbReference type="InterPro" id="IPR050135">
    <property type="entry name" value="dGTPase-like"/>
</dbReference>
<name>R0IDE0_EXST2</name>
<dbReference type="PANTHER" id="PTHR11373">
    <property type="entry name" value="DEOXYNUCLEOSIDE TRIPHOSPHATE TRIPHOSPHOHYDROLASE"/>
    <property type="match status" value="1"/>
</dbReference>
<dbReference type="eggNOG" id="ENOG502RY2F">
    <property type="taxonomic scope" value="Eukaryota"/>
</dbReference>
<dbReference type="SMART" id="SM00471">
    <property type="entry name" value="HDc"/>
    <property type="match status" value="1"/>
</dbReference>
<dbReference type="Gene3D" id="1.10.3210.10">
    <property type="entry name" value="Hypothetical protein af1432"/>
    <property type="match status" value="1"/>
</dbReference>
<dbReference type="InterPro" id="IPR003607">
    <property type="entry name" value="HD/PDEase_dom"/>
</dbReference>
<dbReference type="RefSeq" id="XP_008028950.1">
    <property type="nucleotide sequence ID" value="XM_008030759.1"/>
</dbReference>
<feature type="domain" description="HD/PDEase" evidence="1">
    <location>
        <begin position="66"/>
        <end position="180"/>
    </location>
</feature>
<dbReference type="InterPro" id="IPR006674">
    <property type="entry name" value="HD_domain"/>
</dbReference>
<evidence type="ECO:0000259" key="1">
    <source>
        <dbReference type="SMART" id="SM00471"/>
    </source>
</evidence>
<reference evidence="2 3" key="1">
    <citation type="journal article" date="2012" name="PLoS Pathog.">
        <title>Diverse lifestyles and strategies of plant pathogenesis encoded in the genomes of eighteen Dothideomycetes fungi.</title>
        <authorList>
            <person name="Ohm R.A."/>
            <person name="Feau N."/>
            <person name="Henrissat B."/>
            <person name="Schoch C.L."/>
            <person name="Horwitz B.A."/>
            <person name="Barry K.W."/>
            <person name="Condon B.J."/>
            <person name="Copeland A.C."/>
            <person name="Dhillon B."/>
            <person name="Glaser F."/>
            <person name="Hesse C.N."/>
            <person name="Kosti I."/>
            <person name="LaButti K."/>
            <person name="Lindquist E.A."/>
            <person name="Lucas S."/>
            <person name="Salamov A.A."/>
            <person name="Bradshaw R.E."/>
            <person name="Ciuffetti L."/>
            <person name="Hamelin R.C."/>
            <person name="Kema G.H.J."/>
            <person name="Lawrence C."/>
            <person name="Scott J.A."/>
            <person name="Spatafora J.W."/>
            <person name="Turgeon B.G."/>
            <person name="de Wit P.J.G.M."/>
            <person name="Zhong S."/>
            <person name="Goodwin S.B."/>
            <person name="Grigoriev I.V."/>
        </authorList>
    </citation>
    <scope>NUCLEOTIDE SEQUENCE [LARGE SCALE GENOMIC DNA]</scope>
    <source>
        <strain evidence="3">28A</strain>
    </source>
</reference>